<evidence type="ECO:0000256" key="5">
    <source>
        <dbReference type="ARBA" id="ARBA00023049"/>
    </source>
</evidence>
<dbReference type="Gene3D" id="3.40.140.10">
    <property type="entry name" value="Cytidine Deaminase, domain 2"/>
    <property type="match status" value="1"/>
</dbReference>
<keyword evidence="1" id="KW-0645">Protease</keyword>
<dbReference type="PANTHER" id="PTHR30471">
    <property type="entry name" value="DNA REPAIR PROTEIN RADC"/>
    <property type="match status" value="1"/>
</dbReference>
<evidence type="ECO:0000256" key="6">
    <source>
        <dbReference type="RuleBase" id="RU003797"/>
    </source>
</evidence>
<evidence type="ECO:0000259" key="7">
    <source>
        <dbReference type="PROSITE" id="PS50249"/>
    </source>
</evidence>
<evidence type="ECO:0000313" key="9">
    <source>
        <dbReference type="Proteomes" id="UP000295783"/>
    </source>
</evidence>
<dbReference type="PANTHER" id="PTHR30471:SF3">
    <property type="entry name" value="UPF0758 PROTEIN YEES-RELATED"/>
    <property type="match status" value="1"/>
</dbReference>
<dbReference type="PROSITE" id="PS50249">
    <property type="entry name" value="MPN"/>
    <property type="match status" value="1"/>
</dbReference>
<dbReference type="SUPFAM" id="SSF102712">
    <property type="entry name" value="JAB1/MPN domain"/>
    <property type="match status" value="1"/>
</dbReference>
<reference evidence="8 9" key="1">
    <citation type="submission" date="2019-03" db="EMBL/GenBank/DDBJ databases">
        <title>Genomic Encyclopedia of Type Strains, Phase III (KMG-III): the genomes of soil and plant-associated and newly described type strains.</title>
        <authorList>
            <person name="Whitman W."/>
        </authorList>
    </citation>
    <scope>NUCLEOTIDE SEQUENCE [LARGE SCALE GENOMIC DNA]</scope>
    <source>
        <strain evidence="8 9">CGMCC 1.7660</strain>
    </source>
</reference>
<evidence type="ECO:0000256" key="4">
    <source>
        <dbReference type="ARBA" id="ARBA00022833"/>
    </source>
</evidence>
<dbReference type="RefSeq" id="WP_133614161.1">
    <property type="nucleotide sequence ID" value="NZ_SNYW01000010.1"/>
</dbReference>
<protein>
    <submittedName>
        <fullName evidence="8">DNA repair protein RadC</fullName>
    </submittedName>
</protein>
<gene>
    <name evidence="8" type="ORF">A8950_2684</name>
</gene>
<keyword evidence="9" id="KW-1185">Reference proteome</keyword>
<dbReference type="Proteomes" id="UP000295783">
    <property type="component" value="Unassembled WGS sequence"/>
</dbReference>
<dbReference type="SUPFAM" id="SSF47781">
    <property type="entry name" value="RuvA domain 2-like"/>
    <property type="match status" value="1"/>
</dbReference>
<dbReference type="Pfam" id="PF20582">
    <property type="entry name" value="UPF0758_N"/>
    <property type="match status" value="1"/>
</dbReference>
<evidence type="ECO:0000256" key="2">
    <source>
        <dbReference type="ARBA" id="ARBA00022723"/>
    </source>
</evidence>
<dbReference type="AlphaFoldDB" id="A0A4R6WJY1"/>
<name>A0A4R6WJY1_9PROT</name>
<dbReference type="EMBL" id="SNYW01000010">
    <property type="protein sequence ID" value="TDQ80816.1"/>
    <property type="molecule type" value="Genomic_DNA"/>
</dbReference>
<keyword evidence="4" id="KW-0862">Zinc</keyword>
<evidence type="ECO:0000256" key="1">
    <source>
        <dbReference type="ARBA" id="ARBA00022670"/>
    </source>
</evidence>
<dbReference type="InterPro" id="IPR010994">
    <property type="entry name" value="RuvA_2-like"/>
</dbReference>
<dbReference type="GO" id="GO:0046872">
    <property type="term" value="F:metal ion binding"/>
    <property type="evidence" value="ECO:0007669"/>
    <property type="project" value="UniProtKB-KW"/>
</dbReference>
<sequence>MPPETKAEPDKEKPHYLGHRQRLRERLLKSGAGSLQDYELLELLLCLALPRIDVKPIAKNLISRFGSFAAVMAAEPEQLMEVSGIKENTAAAIKTVQAAAILMQKQDVLKNPVLSSWRAVLDYCHSIMANEKNEQFRLLFLDGKNALIADEVQSQGTVNHAPVYVREVVKRTLAHGAVSIIMAHNHPTGDPTPSRDDIEMTRAVQRALAEIGVSVHDHIIIGRKGHASLRSLGYMDAAKAAR</sequence>
<dbReference type="InterPro" id="IPR037518">
    <property type="entry name" value="MPN"/>
</dbReference>
<dbReference type="InterPro" id="IPR001405">
    <property type="entry name" value="UPF0758"/>
</dbReference>
<feature type="domain" description="MPN" evidence="7">
    <location>
        <begin position="113"/>
        <end position="235"/>
    </location>
</feature>
<keyword evidence="5" id="KW-0482">Metalloprotease</keyword>
<comment type="caution">
    <text evidence="8">The sequence shown here is derived from an EMBL/GenBank/DDBJ whole genome shotgun (WGS) entry which is preliminary data.</text>
</comment>
<dbReference type="GO" id="GO:0006508">
    <property type="term" value="P:proteolysis"/>
    <property type="evidence" value="ECO:0007669"/>
    <property type="project" value="UniProtKB-KW"/>
</dbReference>
<dbReference type="Gene3D" id="1.10.150.20">
    <property type="entry name" value="5' to 3' exonuclease, C-terminal subdomain"/>
    <property type="match status" value="1"/>
</dbReference>
<evidence type="ECO:0000256" key="3">
    <source>
        <dbReference type="ARBA" id="ARBA00022801"/>
    </source>
</evidence>
<accession>A0A4R6WJY1</accession>
<dbReference type="CDD" id="cd08071">
    <property type="entry name" value="MPN_DUF2466"/>
    <property type="match status" value="1"/>
</dbReference>
<dbReference type="NCBIfam" id="TIGR00608">
    <property type="entry name" value="radc"/>
    <property type="match status" value="1"/>
</dbReference>
<dbReference type="InterPro" id="IPR046778">
    <property type="entry name" value="UPF0758_N"/>
</dbReference>
<dbReference type="InterPro" id="IPR025657">
    <property type="entry name" value="RadC_JAB"/>
</dbReference>
<dbReference type="Pfam" id="PF04002">
    <property type="entry name" value="RadC"/>
    <property type="match status" value="1"/>
</dbReference>
<comment type="similarity">
    <text evidence="6">Belongs to the UPF0758 family.</text>
</comment>
<keyword evidence="3" id="KW-0378">Hydrolase</keyword>
<dbReference type="GO" id="GO:0008237">
    <property type="term" value="F:metallopeptidase activity"/>
    <property type="evidence" value="ECO:0007669"/>
    <property type="project" value="UniProtKB-KW"/>
</dbReference>
<organism evidence="8 9">
    <name type="scientific">Dongia mobilis</name>
    <dbReference type="NCBI Taxonomy" id="578943"/>
    <lineage>
        <taxon>Bacteria</taxon>
        <taxon>Pseudomonadati</taxon>
        <taxon>Pseudomonadota</taxon>
        <taxon>Alphaproteobacteria</taxon>
        <taxon>Rhodospirillales</taxon>
        <taxon>Dongiaceae</taxon>
        <taxon>Dongia</taxon>
    </lineage>
</organism>
<dbReference type="OrthoDB" id="9804482at2"/>
<dbReference type="NCBIfam" id="NF000642">
    <property type="entry name" value="PRK00024.1"/>
    <property type="match status" value="1"/>
</dbReference>
<proteinExistence type="inferred from homology"/>
<keyword evidence="2" id="KW-0479">Metal-binding</keyword>
<evidence type="ECO:0000313" key="8">
    <source>
        <dbReference type="EMBL" id="TDQ80816.1"/>
    </source>
</evidence>